<evidence type="ECO:0000256" key="2">
    <source>
        <dbReference type="ARBA" id="ARBA00012729"/>
    </source>
</evidence>
<dbReference type="InterPro" id="IPR001223">
    <property type="entry name" value="Glyco_hydro18_cat"/>
</dbReference>
<dbReference type="SMART" id="SM00636">
    <property type="entry name" value="Glyco_18"/>
    <property type="match status" value="1"/>
</dbReference>
<dbReference type="Proteomes" id="UP001642501">
    <property type="component" value="Unassembled WGS sequence"/>
</dbReference>
<dbReference type="PANTHER" id="PTHR11177:SF228">
    <property type="entry name" value="CHITINASE"/>
    <property type="match status" value="1"/>
</dbReference>
<evidence type="ECO:0000313" key="5">
    <source>
        <dbReference type="Proteomes" id="UP001642501"/>
    </source>
</evidence>
<reference evidence="4 5" key="1">
    <citation type="submission" date="2024-01" db="EMBL/GenBank/DDBJ databases">
        <authorList>
            <person name="Allen C."/>
            <person name="Tagirdzhanova G."/>
        </authorList>
    </citation>
    <scope>NUCLEOTIDE SEQUENCE [LARGE SCALE GENOMIC DNA]</scope>
    <source>
        <strain evidence="4 5">CBS 573.63</strain>
    </source>
</reference>
<proteinExistence type="inferred from homology"/>
<dbReference type="EMBL" id="CAWUOM010000012">
    <property type="protein sequence ID" value="CAK7264812.1"/>
    <property type="molecule type" value="Genomic_DNA"/>
</dbReference>
<dbReference type="EC" id="3.2.1.14" evidence="2"/>
<dbReference type="Gene3D" id="3.10.50.10">
    <property type="match status" value="1"/>
</dbReference>
<dbReference type="PANTHER" id="PTHR11177">
    <property type="entry name" value="CHITINASE"/>
    <property type="match status" value="1"/>
</dbReference>
<protein>
    <recommendedName>
        <fullName evidence="2">chitinase</fullName>
        <ecNumber evidence="2">3.2.1.14</ecNumber>
    </recommendedName>
</protein>
<dbReference type="SUPFAM" id="SSF54556">
    <property type="entry name" value="Chitinase insertion domain"/>
    <property type="match status" value="1"/>
</dbReference>
<sequence>MPYQRFRPSQSTIMYTNAIYYPSHTVYTGATPAGLNYACINLVYYAFAKVTEAGHVFLGDEYVDAQMACDGVQGVLGSFLHLKQEHTHLQVVISIGGHECASSFAAVAANPVYRDNFAQSAYGLIEASGVDGVDICWTFPADEQQAADFALLLAQVRMYVGEDTYLTTTLAASKEHLCMFDLPTIASQVDLINLAAYDFYGFWSPTSGHHAQLYAMSKDESSGSSAVHYLVSHGVPSKKILLGIPMYGRSFVGPDITGPKKPFTAVAGNADGTFEYHSLPRPGTHEHVDKRVVGSQCVGGDGGFVSYDSPETVREKGEFARQKLLGGLFYWNAPHDSTDAKRSLVVSGFRALHGTPAL</sequence>
<evidence type="ECO:0000313" key="4">
    <source>
        <dbReference type="EMBL" id="CAK7264812.1"/>
    </source>
</evidence>
<name>A0ABP0DCI2_9PEZI</name>
<keyword evidence="5" id="KW-1185">Reference proteome</keyword>
<dbReference type="PROSITE" id="PS51910">
    <property type="entry name" value="GH18_2"/>
    <property type="match status" value="1"/>
</dbReference>
<dbReference type="InterPro" id="IPR029070">
    <property type="entry name" value="Chitinase_insertion_sf"/>
</dbReference>
<organism evidence="4 5">
    <name type="scientific">Sporothrix epigloea</name>
    <dbReference type="NCBI Taxonomy" id="1892477"/>
    <lineage>
        <taxon>Eukaryota</taxon>
        <taxon>Fungi</taxon>
        <taxon>Dikarya</taxon>
        <taxon>Ascomycota</taxon>
        <taxon>Pezizomycotina</taxon>
        <taxon>Sordariomycetes</taxon>
        <taxon>Sordariomycetidae</taxon>
        <taxon>Ophiostomatales</taxon>
        <taxon>Ophiostomataceae</taxon>
        <taxon>Sporothrix</taxon>
    </lineage>
</organism>
<gene>
    <name evidence="4" type="ORF">SEPCBS57363_001270</name>
</gene>
<dbReference type="InterPro" id="IPR017853">
    <property type="entry name" value="GH"/>
</dbReference>
<evidence type="ECO:0000256" key="1">
    <source>
        <dbReference type="ARBA" id="ARBA00008682"/>
    </source>
</evidence>
<dbReference type="InterPro" id="IPR050314">
    <property type="entry name" value="Glycosyl_Hydrlase_18"/>
</dbReference>
<comment type="caution">
    <text evidence="4">The sequence shown here is derived from an EMBL/GenBank/DDBJ whole genome shotgun (WGS) entry which is preliminary data.</text>
</comment>
<dbReference type="Pfam" id="PF00704">
    <property type="entry name" value="Glyco_hydro_18"/>
    <property type="match status" value="1"/>
</dbReference>
<dbReference type="InterPro" id="IPR011583">
    <property type="entry name" value="Chitinase_II/V-like_cat"/>
</dbReference>
<feature type="domain" description="GH18" evidence="3">
    <location>
        <begin position="15"/>
        <end position="355"/>
    </location>
</feature>
<evidence type="ECO:0000259" key="3">
    <source>
        <dbReference type="PROSITE" id="PS51910"/>
    </source>
</evidence>
<dbReference type="Gene3D" id="3.20.20.80">
    <property type="entry name" value="Glycosidases"/>
    <property type="match status" value="1"/>
</dbReference>
<dbReference type="SUPFAM" id="SSF51445">
    <property type="entry name" value="(Trans)glycosidases"/>
    <property type="match status" value="1"/>
</dbReference>
<comment type="similarity">
    <text evidence="1">Belongs to the glycosyl hydrolase 18 family. Chitinase class V subfamily.</text>
</comment>
<accession>A0ABP0DCI2</accession>